<dbReference type="InterPro" id="IPR036291">
    <property type="entry name" value="NAD(P)-bd_dom_sf"/>
</dbReference>
<dbReference type="SUPFAM" id="SSF51735">
    <property type="entry name" value="NAD(P)-binding Rossmann-fold domains"/>
    <property type="match status" value="1"/>
</dbReference>
<organism evidence="5 6">
    <name type="scientific">Candidatus Polarisedimenticola svalbardensis</name>
    <dbReference type="NCBI Taxonomy" id="2886004"/>
    <lineage>
        <taxon>Bacteria</taxon>
        <taxon>Pseudomonadati</taxon>
        <taxon>Acidobacteriota</taxon>
        <taxon>Candidatus Polarisedimenticolia</taxon>
        <taxon>Candidatus Polarisedimenticolales</taxon>
        <taxon>Candidatus Polarisedimenticolaceae</taxon>
        <taxon>Candidatus Polarisedimenticola</taxon>
    </lineage>
</organism>
<dbReference type="Pfam" id="PF13561">
    <property type="entry name" value="adh_short_C2"/>
    <property type="match status" value="1"/>
</dbReference>
<dbReference type="PROSITE" id="PS00061">
    <property type="entry name" value="ADH_SHORT"/>
    <property type="match status" value="1"/>
</dbReference>
<dbReference type="GO" id="GO:0016491">
    <property type="term" value="F:oxidoreductase activity"/>
    <property type="evidence" value="ECO:0007669"/>
    <property type="project" value="UniProtKB-KW"/>
</dbReference>
<dbReference type="AlphaFoldDB" id="A0A8J7CCF6"/>
<dbReference type="PANTHER" id="PTHR24321">
    <property type="entry name" value="DEHYDROGENASES, SHORT CHAIN"/>
    <property type="match status" value="1"/>
</dbReference>
<dbReference type="InterPro" id="IPR002347">
    <property type="entry name" value="SDR_fam"/>
</dbReference>
<comment type="caution">
    <text evidence="5">The sequence shown here is derived from an EMBL/GenBank/DDBJ whole genome shotgun (WGS) entry which is preliminary data.</text>
</comment>
<evidence type="ECO:0000313" key="6">
    <source>
        <dbReference type="Proteomes" id="UP000648239"/>
    </source>
</evidence>
<dbReference type="Gene3D" id="3.40.50.720">
    <property type="entry name" value="NAD(P)-binding Rossmann-like Domain"/>
    <property type="match status" value="1"/>
</dbReference>
<evidence type="ECO:0000256" key="1">
    <source>
        <dbReference type="ARBA" id="ARBA00006484"/>
    </source>
</evidence>
<evidence type="ECO:0000256" key="3">
    <source>
        <dbReference type="ARBA" id="ARBA00023027"/>
    </source>
</evidence>
<dbReference type="PANTHER" id="PTHR24321:SF8">
    <property type="entry name" value="ESTRADIOL 17-BETA-DEHYDROGENASE 8-RELATED"/>
    <property type="match status" value="1"/>
</dbReference>
<dbReference type="PRINTS" id="PR00080">
    <property type="entry name" value="SDRFAMILY"/>
</dbReference>
<dbReference type="PRINTS" id="PR00081">
    <property type="entry name" value="GDHRDH"/>
</dbReference>
<dbReference type="FunFam" id="3.40.50.720:FF:000173">
    <property type="entry name" value="3-oxoacyl-[acyl-carrier protein] reductase"/>
    <property type="match status" value="1"/>
</dbReference>
<sequence>MSADGILAGQVALVTGSAGGIGKAIATAIEEAGGCVAGFDLDQGDVGNDDDVSKAVESCLHQHGRLDCIVHAAGITRDQVLWKLSPEDWDQVQQVNLRSAFLLLRHAVPQMRKEGAGRVVLIGSINGSRGKFGQTAYAASKAGLIGLARSAARETGRFGIRVNVVEPGMVRTAMTATLPKAVIAAAVEETLLGRLAEPEDIAAAVLFLCGPGSAHITGQVIRVDGGQYL</sequence>
<reference evidence="5 6" key="1">
    <citation type="submission" date="2020-08" db="EMBL/GenBank/DDBJ databases">
        <title>Acidobacteriota in marine sediments use diverse sulfur dissimilation pathways.</title>
        <authorList>
            <person name="Wasmund K."/>
        </authorList>
    </citation>
    <scope>NUCLEOTIDE SEQUENCE [LARGE SCALE GENOMIC DNA]</scope>
    <source>
        <strain evidence="5">MAG AM4</strain>
    </source>
</reference>
<protein>
    <submittedName>
        <fullName evidence="5">SDR family oxidoreductase</fullName>
    </submittedName>
</protein>
<dbReference type="SMART" id="SM00822">
    <property type="entry name" value="PKS_KR"/>
    <property type="match status" value="1"/>
</dbReference>
<proteinExistence type="inferred from homology"/>
<evidence type="ECO:0000313" key="5">
    <source>
        <dbReference type="EMBL" id="MBD3867362.1"/>
    </source>
</evidence>
<evidence type="ECO:0000256" key="2">
    <source>
        <dbReference type="ARBA" id="ARBA00023002"/>
    </source>
</evidence>
<keyword evidence="2" id="KW-0560">Oxidoreductase</keyword>
<dbReference type="InterPro" id="IPR020904">
    <property type="entry name" value="Sc_DH/Rdtase_CS"/>
</dbReference>
<name>A0A8J7CCF6_9BACT</name>
<dbReference type="Proteomes" id="UP000648239">
    <property type="component" value="Unassembled WGS sequence"/>
</dbReference>
<dbReference type="InterPro" id="IPR057326">
    <property type="entry name" value="KR_dom"/>
</dbReference>
<comment type="similarity">
    <text evidence="1">Belongs to the short-chain dehydrogenases/reductases (SDR) family.</text>
</comment>
<feature type="domain" description="Ketoreductase" evidence="4">
    <location>
        <begin position="10"/>
        <end position="168"/>
    </location>
</feature>
<gene>
    <name evidence="5" type="ORF">IFK94_04470</name>
</gene>
<evidence type="ECO:0000259" key="4">
    <source>
        <dbReference type="SMART" id="SM00822"/>
    </source>
</evidence>
<dbReference type="EMBL" id="JACXWD010000009">
    <property type="protein sequence ID" value="MBD3867362.1"/>
    <property type="molecule type" value="Genomic_DNA"/>
</dbReference>
<accession>A0A8J7CCF6</accession>
<keyword evidence="3" id="KW-0520">NAD</keyword>